<evidence type="ECO:0000256" key="1">
    <source>
        <dbReference type="SAM" id="SignalP"/>
    </source>
</evidence>
<protein>
    <recommendedName>
        <fullName evidence="2">Pesticidal crystal protein Cry22Aa Ig-like domain-containing protein</fullName>
    </recommendedName>
</protein>
<dbReference type="STRING" id="593133.SAMN04488006_2660"/>
<dbReference type="AlphaFoldDB" id="A0A1I6RYS9"/>
<dbReference type="InterPro" id="IPR013783">
    <property type="entry name" value="Ig-like_fold"/>
</dbReference>
<dbReference type="EMBL" id="FOZP01000007">
    <property type="protein sequence ID" value="SFS69852.1"/>
    <property type="molecule type" value="Genomic_DNA"/>
</dbReference>
<proteinExistence type="predicted"/>
<dbReference type="OrthoDB" id="1423116at2"/>
<dbReference type="InterPro" id="IPR032179">
    <property type="entry name" value="Cry22Aa_Ig-like"/>
</dbReference>
<dbReference type="Proteomes" id="UP000199312">
    <property type="component" value="Unassembled WGS sequence"/>
</dbReference>
<dbReference type="Pfam" id="PF16403">
    <property type="entry name" value="Bact_surface_Ig-like"/>
    <property type="match status" value="1"/>
</dbReference>
<reference evidence="4" key="1">
    <citation type="submission" date="2016-10" db="EMBL/GenBank/DDBJ databases">
        <authorList>
            <person name="Varghese N."/>
            <person name="Submissions S."/>
        </authorList>
    </citation>
    <scope>NUCLEOTIDE SEQUENCE [LARGE SCALE GENOMIC DNA]</scope>
    <source>
        <strain evidence="4">DSM 24450</strain>
    </source>
</reference>
<accession>A0A1I6RYS9</accession>
<gene>
    <name evidence="3" type="ORF">SAMN04488006_2660</name>
</gene>
<sequence>MKNIYIYILLVSVLFFIACEDDTTDDVSSITNFAVFDYSPFTVVPLGGSFTPGATAKEGETEVDVVIEGTVDTNTVGFYTISYSATNSDGFVASAFETVLVHDPTIIGSDVTGCFHDVGRPSRTGCITLVDGTTSIFLASDFGYAGTFPVYFQMDGDEISYIPQPLANGNAYVDLTYDPVTGTFTCYIPALPFLYTFQFD</sequence>
<dbReference type="PROSITE" id="PS51257">
    <property type="entry name" value="PROKAR_LIPOPROTEIN"/>
    <property type="match status" value="1"/>
</dbReference>
<feature type="chain" id="PRO_5011694074" description="Pesticidal crystal protein Cry22Aa Ig-like domain-containing protein" evidence="1">
    <location>
        <begin position="21"/>
        <end position="200"/>
    </location>
</feature>
<name>A0A1I6RYS9_9FLAO</name>
<organism evidence="3 4">
    <name type="scientific">Lutibacter maritimus</name>
    <dbReference type="NCBI Taxonomy" id="593133"/>
    <lineage>
        <taxon>Bacteria</taxon>
        <taxon>Pseudomonadati</taxon>
        <taxon>Bacteroidota</taxon>
        <taxon>Flavobacteriia</taxon>
        <taxon>Flavobacteriales</taxon>
        <taxon>Flavobacteriaceae</taxon>
        <taxon>Lutibacter</taxon>
    </lineage>
</organism>
<feature type="signal peptide" evidence="1">
    <location>
        <begin position="1"/>
        <end position="20"/>
    </location>
</feature>
<keyword evidence="1" id="KW-0732">Signal</keyword>
<dbReference type="Gene3D" id="2.60.40.10">
    <property type="entry name" value="Immunoglobulins"/>
    <property type="match status" value="1"/>
</dbReference>
<dbReference type="RefSeq" id="WP_090227946.1">
    <property type="nucleotide sequence ID" value="NZ_FOZP01000007.1"/>
</dbReference>
<evidence type="ECO:0000313" key="4">
    <source>
        <dbReference type="Proteomes" id="UP000199312"/>
    </source>
</evidence>
<feature type="domain" description="Pesticidal crystal protein Cry22Aa Ig-like" evidence="2">
    <location>
        <begin position="43"/>
        <end position="100"/>
    </location>
</feature>
<keyword evidence="4" id="KW-1185">Reference proteome</keyword>
<evidence type="ECO:0000313" key="3">
    <source>
        <dbReference type="EMBL" id="SFS69852.1"/>
    </source>
</evidence>
<evidence type="ECO:0000259" key="2">
    <source>
        <dbReference type="Pfam" id="PF16403"/>
    </source>
</evidence>